<dbReference type="Proteomes" id="UP000013232">
    <property type="component" value="Unassembled WGS sequence"/>
</dbReference>
<name>N6YQJ9_THAL4</name>
<feature type="region of interest" description="Disordered" evidence="1">
    <location>
        <begin position="28"/>
        <end position="49"/>
    </location>
</feature>
<accession>N6YQJ9</accession>
<dbReference type="OrthoDB" id="5562201at2"/>
<dbReference type="InterPro" id="IPR029058">
    <property type="entry name" value="AB_hydrolase_fold"/>
</dbReference>
<dbReference type="AlphaFoldDB" id="N6YQJ9"/>
<dbReference type="SUPFAM" id="SSF53474">
    <property type="entry name" value="alpha/beta-Hydrolases"/>
    <property type="match status" value="1"/>
</dbReference>
<sequence>MSAHLFQPVRRLALQLACAALLSACARPRRGGSSGDDPRDQPEKPGYLAEAPYREEGFRDVWRSSDEELALEWLLPRGAAQAPLVIYLPGLGEPAGAGLAWRQAWARAGHAVLSFQGADDAGVWSSAAARRGDFSAIARERFGAQALSRRILRTRRLVDDLARRGGDAATPYGRIDWRRVALAGFDLGAQTALAFAGERQDGLSDAARSALDLPMLRAAIALSPPVRAATEDADARLGAIHAPLLLVTAHGLDDPLEPARAAPHPLRFDALPAGDKYLLTLARSTRRTLSGTDEARGAERGTRGSGGGMGDGLSGGFGGGAGPGGGGGMGGMGGMGGGSPGGGSMGGRGPDGSRGGPPPGGEGRGPAGNGRERWLIAELSTAFLDAQLRDQARAQDWLTREAAEWIGDDGELRSK</sequence>
<dbReference type="EMBL" id="AMXE01000105">
    <property type="protein sequence ID" value="ENO84498.1"/>
    <property type="molecule type" value="Genomic_DNA"/>
</dbReference>
<protein>
    <recommendedName>
        <fullName evidence="4">Alpha/beta hydrolase</fullName>
    </recommendedName>
</protein>
<dbReference type="eggNOG" id="COG0412">
    <property type="taxonomic scope" value="Bacteria"/>
</dbReference>
<feature type="compositionally biased region" description="Basic and acidic residues" evidence="1">
    <location>
        <begin position="293"/>
        <end position="302"/>
    </location>
</feature>
<feature type="region of interest" description="Disordered" evidence="1">
    <location>
        <begin position="288"/>
        <end position="373"/>
    </location>
</feature>
<evidence type="ECO:0000313" key="3">
    <source>
        <dbReference type="Proteomes" id="UP000013232"/>
    </source>
</evidence>
<dbReference type="STRING" id="1123367.GCA_000621305_02769"/>
<keyword evidence="3" id="KW-1185">Reference proteome</keyword>
<proteinExistence type="predicted"/>
<organism evidence="2 3">
    <name type="scientific">Thauera linaloolentis (strain DSM 12138 / JCM 21573 / CCUG 41526 / CIP 105981 / IAM 15112 / NBRC 102519 / 47Lol)</name>
    <dbReference type="NCBI Taxonomy" id="1123367"/>
    <lineage>
        <taxon>Bacteria</taxon>
        <taxon>Pseudomonadati</taxon>
        <taxon>Pseudomonadota</taxon>
        <taxon>Betaproteobacteria</taxon>
        <taxon>Rhodocyclales</taxon>
        <taxon>Zoogloeaceae</taxon>
        <taxon>Thauera</taxon>
    </lineage>
</organism>
<dbReference type="Gene3D" id="3.40.50.1820">
    <property type="entry name" value="alpha/beta hydrolase"/>
    <property type="match status" value="1"/>
</dbReference>
<reference evidence="2 3" key="1">
    <citation type="submission" date="2012-09" db="EMBL/GenBank/DDBJ databases">
        <title>Draft Genome Sequences of 6 Strains from Genus Thauera.</title>
        <authorList>
            <person name="Liu B."/>
            <person name="Shapleigh J.P."/>
            <person name="Frostegard A.H."/>
        </authorList>
    </citation>
    <scope>NUCLEOTIDE SEQUENCE [LARGE SCALE GENOMIC DNA]</scope>
    <source>
        <strain evidence="3">47Lol / DSM 12138</strain>
    </source>
</reference>
<evidence type="ECO:0000256" key="1">
    <source>
        <dbReference type="SAM" id="MobiDB-lite"/>
    </source>
</evidence>
<evidence type="ECO:0008006" key="4">
    <source>
        <dbReference type="Google" id="ProtNLM"/>
    </source>
</evidence>
<dbReference type="RefSeq" id="WP_004344997.1">
    <property type="nucleotide sequence ID" value="NZ_AMXE01000105.1"/>
</dbReference>
<feature type="compositionally biased region" description="Gly residues" evidence="1">
    <location>
        <begin position="303"/>
        <end position="368"/>
    </location>
</feature>
<comment type="caution">
    <text evidence="2">The sequence shown here is derived from an EMBL/GenBank/DDBJ whole genome shotgun (WGS) entry which is preliminary data.</text>
</comment>
<gene>
    <name evidence="2" type="ORF">C666_17225</name>
</gene>
<evidence type="ECO:0000313" key="2">
    <source>
        <dbReference type="EMBL" id="ENO84498.1"/>
    </source>
</evidence>